<sequence>MTIAYSSTMNRLLESHFGISRSSSNLPALKAQLDSSSLLINTDTGVYEQILQQMLTTVQHEILRLEVQALEACMDDFGWVLPKDENADNTLLRMMACRLIRPVEKSGTGIREAFICKGPSPELPTTC</sequence>
<dbReference type="AlphaFoldDB" id="A0A1Y2M3Z1"/>
<protein>
    <submittedName>
        <fullName evidence="1">Uncharacterized protein</fullName>
    </submittedName>
</protein>
<keyword evidence="2" id="KW-1185">Reference proteome</keyword>
<dbReference type="EMBL" id="KZ107842">
    <property type="protein sequence ID" value="OSS50529.1"/>
    <property type="molecule type" value="Genomic_DNA"/>
</dbReference>
<evidence type="ECO:0000313" key="1">
    <source>
        <dbReference type="EMBL" id="OSS50529.1"/>
    </source>
</evidence>
<organism evidence="1 2">
    <name type="scientific">Epicoccum nigrum</name>
    <name type="common">Soil fungus</name>
    <name type="synonym">Epicoccum purpurascens</name>
    <dbReference type="NCBI Taxonomy" id="105696"/>
    <lineage>
        <taxon>Eukaryota</taxon>
        <taxon>Fungi</taxon>
        <taxon>Dikarya</taxon>
        <taxon>Ascomycota</taxon>
        <taxon>Pezizomycotina</taxon>
        <taxon>Dothideomycetes</taxon>
        <taxon>Pleosporomycetidae</taxon>
        <taxon>Pleosporales</taxon>
        <taxon>Pleosporineae</taxon>
        <taxon>Didymellaceae</taxon>
        <taxon>Epicoccum</taxon>
    </lineage>
</organism>
<dbReference type="Proteomes" id="UP000193240">
    <property type="component" value="Unassembled WGS sequence"/>
</dbReference>
<evidence type="ECO:0000313" key="2">
    <source>
        <dbReference type="Proteomes" id="UP000193240"/>
    </source>
</evidence>
<reference evidence="1 2" key="1">
    <citation type="journal article" date="2017" name="Genome Announc.">
        <title>Genome sequence of the saprophytic ascomycete Epicoccum nigrum ICMP 19927 strain isolated from New Zealand.</title>
        <authorList>
            <person name="Fokin M."/>
            <person name="Fleetwood D."/>
            <person name="Weir B.S."/>
            <person name="Villas-Boas S.G."/>
        </authorList>
    </citation>
    <scope>NUCLEOTIDE SEQUENCE [LARGE SCALE GENOMIC DNA]</scope>
    <source>
        <strain evidence="1 2">ICMP 19927</strain>
    </source>
</reference>
<name>A0A1Y2M3Z1_EPING</name>
<proteinExistence type="predicted"/>
<accession>A0A1Y2M3Z1</accession>
<dbReference type="InParanoid" id="A0A1Y2M3Z1"/>
<gene>
    <name evidence="1" type="ORF">B5807_05147</name>
</gene>